<evidence type="ECO:0000256" key="2">
    <source>
        <dbReference type="ARBA" id="ARBA00022448"/>
    </source>
</evidence>
<keyword evidence="3" id="KW-1003">Cell membrane</keyword>
<dbReference type="Gene3D" id="3.40.50.300">
    <property type="entry name" value="P-loop containing nucleotide triphosphate hydrolases"/>
    <property type="match status" value="1"/>
</dbReference>
<dbReference type="Pfam" id="PF00664">
    <property type="entry name" value="ABC_membrane"/>
    <property type="match status" value="1"/>
</dbReference>
<feature type="domain" description="ABC transporter" evidence="10">
    <location>
        <begin position="351"/>
        <end position="590"/>
    </location>
</feature>
<evidence type="ECO:0000313" key="12">
    <source>
        <dbReference type="EMBL" id="AGL62666.1"/>
    </source>
</evidence>
<evidence type="ECO:0000256" key="4">
    <source>
        <dbReference type="ARBA" id="ARBA00022692"/>
    </source>
</evidence>
<keyword evidence="5" id="KW-0547">Nucleotide-binding</keyword>
<evidence type="ECO:0000256" key="8">
    <source>
        <dbReference type="ARBA" id="ARBA00023136"/>
    </source>
</evidence>
<dbReference type="STRING" id="1332188.L336_0967"/>
<dbReference type="GO" id="GO:0016887">
    <property type="term" value="F:ATP hydrolysis activity"/>
    <property type="evidence" value="ECO:0007669"/>
    <property type="project" value="InterPro"/>
</dbReference>
<sequence>MLIADLKAILAEMRQDPTVAPELPVVARAIRRTFAWEVLSELLQVLQSVPVMFFTNELVRPGPESPRNIALVALSFAVLYKVNQLVANRMGLHRNDVFWGSWRVWWGYGNRRLLRQSTDWHTAHSTGEKDSLIGKNIGRFQELFDEALFNTIPVLLRISLTTAFMFVLGWQFGLVAIVTMVLYGYVLTRTERTMHPHREEFQTRMKQVEDNGSELTRNWRTIRTLGLEEHFSDRNEVLLRDFWHDEYPRHQTWARCISRQDDILIVSRASLYLVLGLVALRSGSSEAIGSLILATTWMERAYSNYWRLSDFQRLLGRGQEALRELVAFLALKPSVTNTDQPRWPRRVRGTVSFRNVWFAYPGDSRESTISQFDLRVPAHTSLAFVGESGSGKSTLMRLLAREYDPCVGSITVDGIDLRDIDYRRYRHELIAVVSQTIELFDRTIADNIRIARPDATMDEVIESAKAAGAHEFIMATDHGYDSRIGEDGLTLSGGQRQRLAIARALLMKPAILILDEATSALDAMSQAEVQATIDGLIQQRVCTVFIIAHRLSTIRDADRIVVMDKGQMAASGIHKELLSHSAIYRRMNGLENGSHS</sequence>
<dbReference type="SUPFAM" id="SSF90123">
    <property type="entry name" value="ABC transporter transmembrane region"/>
    <property type="match status" value="1"/>
</dbReference>
<evidence type="ECO:0000313" key="13">
    <source>
        <dbReference type="Proteomes" id="UP000013893"/>
    </source>
</evidence>
<dbReference type="GO" id="GO:0005524">
    <property type="term" value="F:ATP binding"/>
    <property type="evidence" value="ECO:0007669"/>
    <property type="project" value="UniProtKB-KW"/>
</dbReference>
<dbReference type="InterPro" id="IPR003593">
    <property type="entry name" value="AAA+_ATPase"/>
</dbReference>
<dbReference type="HOGENOM" id="CLU_000604_84_3_0"/>
<evidence type="ECO:0000256" key="3">
    <source>
        <dbReference type="ARBA" id="ARBA00022475"/>
    </source>
</evidence>
<dbReference type="PROSITE" id="PS00211">
    <property type="entry name" value="ABC_TRANSPORTER_1"/>
    <property type="match status" value="1"/>
</dbReference>
<dbReference type="PROSITE" id="PS50929">
    <property type="entry name" value="ABC_TM1F"/>
    <property type="match status" value="1"/>
</dbReference>
<dbReference type="KEGG" id="saal:L336_0967"/>
<keyword evidence="2" id="KW-0813">Transport</keyword>
<dbReference type="SMART" id="SM00382">
    <property type="entry name" value="AAA"/>
    <property type="match status" value="1"/>
</dbReference>
<proteinExistence type="predicted"/>
<dbReference type="PROSITE" id="PS50893">
    <property type="entry name" value="ABC_TRANSPORTER_2"/>
    <property type="match status" value="1"/>
</dbReference>
<accession>R4PZH8</accession>
<dbReference type="Proteomes" id="UP000013893">
    <property type="component" value="Chromosome"/>
</dbReference>
<dbReference type="InterPro" id="IPR036640">
    <property type="entry name" value="ABC1_TM_sf"/>
</dbReference>
<evidence type="ECO:0000256" key="1">
    <source>
        <dbReference type="ARBA" id="ARBA00004651"/>
    </source>
</evidence>
<evidence type="ECO:0000256" key="9">
    <source>
        <dbReference type="SAM" id="Phobius"/>
    </source>
</evidence>
<organism evidence="12 13">
    <name type="scientific">Candidatus Saccharimonas aalborgensis</name>
    <dbReference type="NCBI Taxonomy" id="1332188"/>
    <lineage>
        <taxon>Bacteria</taxon>
        <taxon>Candidatus Saccharimonadota</taxon>
        <taxon>Candidatus Saccharimonadia</taxon>
        <taxon>Candidatus Saccharimonadales</taxon>
        <taxon>Candidatus Saccharimonadaceae</taxon>
        <taxon>Candidatus Saccharimonas</taxon>
    </lineage>
</organism>
<keyword evidence="6" id="KW-0067">ATP-binding</keyword>
<dbReference type="InterPro" id="IPR003439">
    <property type="entry name" value="ABC_transporter-like_ATP-bd"/>
</dbReference>
<keyword evidence="7 9" id="KW-1133">Transmembrane helix</keyword>
<evidence type="ECO:0000259" key="10">
    <source>
        <dbReference type="PROSITE" id="PS50893"/>
    </source>
</evidence>
<dbReference type="FunFam" id="3.40.50.300:FF:000299">
    <property type="entry name" value="ABC transporter ATP-binding protein/permease"/>
    <property type="match status" value="1"/>
</dbReference>
<dbReference type="InterPro" id="IPR027417">
    <property type="entry name" value="P-loop_NTPase"/>
</dbReference>
<dbReference type="InterPro" id="IPR039421">
    <property type="entry name" value="Type_1_exporter"/>
</dbReference>
<keyword evidence="13" id="KW-1185">Reference proteome</keyword>
<keyword evidence="4 9" id="KW-0812">Transmembrane</keyword>
<comment type="subcellular location">
    <subcellularLocation>
        <location evidence="1">Cell membrane</location>
        <topology evidence="1">Multi-pass membrane protein</topology>
    </subcellularLocation>
</comment>
<dbReference type="GO" id="GO:0005886">
    <property type="term" value="C:plasma membrane"/>
    <property type="evidence" value="ECO:0007669"/>
    <property type="project" value="UniProtKB-SubCell"/>
</dbReference>
<reference evidence="12 13" key="1">
    <citation type="journal article" date="2013" name="Nat. Biotechnol.">
        <title>Genome sequences of rare, uncultured bacteria obtained by differential coverage binning of multiple metagenomes.</title>
        <authorList>
            <person name="Albertsen M."/>
            <person name="Hugenholtz P."/>
            <person name="Skarshewski A."/>
            <person name="Nielsen K.L."/>
            <person name="Tyson G.W."/>
            <person name="Nielsen P.H."/>
        </authorList>
    </citation>
    <scope>NUCLEOTIDE SEQUENCE [LARGE SCALE GENOMIC DNA]</scope>
    <source>
        <strain evidence="12">TM71</strain>
    </source>
</reference>
<dbReference type="Pfam" id="PF00005">
    <property type="entry name" value="ABC_tran"/>
    <property type="match status" value="1"/>
</dbReference>
<evidence type="ECO:0000256" key="6">
    <source>
        <dbReference type="ARBA" id="ARBA00022840"/>
    </source>
</evidence>
<dbReference type="Gene3D" id="1.20.1560.10">
    <property type="entry name" value="ABC transporter type 1, transmembrane domain"/>
    <property type="match status" value="1"/>
</dbReference>
<dbReference type="PANTHER" id="PTHR24221">
    <property type="entry name" value="ATP-BINDING CASSETTE SUB-FAMILY B"/>
    <property type="match status" value="1"/>
</dbReference>
<feature type="transmembrane region" description="Helical" evidence="9">
    <location>
        <begin position="163"/>
        <end position="188"/>
    </location>
</feature>
<dbReference type="SUPFAM" id="SSF52540">
    <property type="entry name" value="P-loop containing nucleoside triphosphate hydrolases"/>
    <property type="match status" value="1"/>
</dbReference>
<dbReference type="EMBL" id="CP005957">
    <property type="protein sequence ID" value="AGL62666.1"/>
    <property type="molecule type" value="Genomic_DNA"/>
</dbReference>
<gene>
    <name evidence="12" type="ORF">L336_0967</name>
</gene>
<dbReference type="InterPro" id="IPR011527">
    <property type="entry name" value="ABC1_TM_dom"/>
</dbReference>
<evidence type="ECO:0000259" key="11">
    <source>
        <dbReference type="PROSITE" id="PS50929"/>
    </source>
</evidence>
<dbReference type="PANTHER" id="PTHR24221:SF654">
    <property type="entry name" value="ATP-BINDING CASSETTE SUB-FAMILY B MEMBER 6"/>
    <property type="match status" value="1"/>
</dbReference>
<dbReference type="InterPro" id="IPR017871">
    <property type="entry name" value="ABC_transporter-like_CS"/>
</dbReference>
<dbReference type="AlphaFoldDB" id="R4PZH8"/>
<evidence type="ECO:0000256" key="7">
    <source>
        <dbReference type="ARBA" id="ARBA00022989"/>
    </source>
</evidence>
<evidence type="ECO:0000256" key="5">
    <source>
        <dbReference type="ARBA" id="ARBA00022741"/>
    </source>
</evidence>
<keyword evidence="8 9" id="KW-0472">Membrane</keyword>
<feature type="domain" description="ABC transmembrane type-1" evidence="11">
    <location>
        <begin position="111"/>
        <end position="242"/>
    </location>
</feature>
<protein>
    <submittedName>
        <fullName evidence="12">Putative Xenobiotic-transporting ATPase</fullName>
    </submittedName>
</protein>
<dbReference type="GO" id="GO:0140359">
    <property type="term" value="F:ABC-type transporter activity"/>
    <property type="evidence" value="ECO:0007669"/>
    <property type="project" value="InterPro"/>
</dbReference>
<name>R4PZH8_9BACT</name>